<evidence type="ECO:0000256" key="4">
    <source>
        <dbReference type="ARBA" id="ARBA00022475"/>
    </source>
</evidence>
<evidence type="ECO:0000256" key="7">
    <source>
        <dbReference type="ARBA" id="ARBA00023136"/>
    </source>
</evidence>
<dbReference type="RefSeq" id="WP_233471761.1">
    <property type="nucleotide sequence ID" value="NZ_CAJHCS010000005.1"/>
</dbReference>
<evidence type="ECO:0000256" key="2">
    <source>
        <dbReference type="ARBA" id="ARBA00009142"/>
    </source>
</evidence>
<dbReference type="InterPro" id="IPR002781">
    <property type="entry name" value="TM_pro_TauE-like"/>
</dbReference>
<dbReference type="EMBL" id="JAZHGC010000003">
    <property type="protein sequence ID" value="MEM5285058.1"/>
    <property type="molecule type" value="Genomic_DNA"/>
</dbReference>
<evidence type="ECO:0000256" key="5">
    <source>
        <dbReference type="ARBA" id="ARBA00022692"/>
    </source>
</evidence>
<dbReference type="PANTHER" id="PTHR30269:SF37">
    <property type="entry name" value="MEMBRANE TRANSPORTER PROTEIN"/>
    <property type="match status" value="1"/>
</dbReference>
<reference evidence="9 10" key="1">
    <citation type="submission" date="2024-01" db="EMBL/GenBank/DDBJ databases">
        <title>The diversity of rhizobia nodulating Mimosa spp. in eleven states of Brazil covering several biomes is determined by host plant, location, and edaphic factors.</title>
        <authorList>
            <person name="Rouws L."/>
            <person name="Barauna A."/>
            <person name="Beukes C."/>
            <person name="De Faria S.M."/>
            <person name="Gross E."/>
            <person name="Dos Reis Junior F.B."/>
            <person name="Simon M."/>
            <person name="Maluk M."/>
            <person name="Odee D.W."/>
            <person name="Kenicer G."/>
            <person name="Young J.P.W."/>
            <person name="Reis V.M."/>
            <person name="Zilli J."/>
            <person name="James E.K."/>
        </authorList>
    </citation>
    <scope>NUCLEOTIDE SEQUENCE [LARGE SCALE GENOMIC DNA]</scope>
    <source>
        <strain evidence="9 10">JPY77</strain>
    </source>
</reference>
<keyword evidence="6 8" id="KW-1133">Transmembrane helix</keyword>
<evidence type="ECO:0000256" key="1">
    <source>
        <dbReference type="ARBA" id="ARBA00004651"/>
    </source>
</evidence>
<evidence type="ECO:0000313" key="9">
    <source>
        <dbReference type="EMBL" id="MEM5285058.1"/>
    </source>
</evidence>
<protein>
    <recommendedName>
        <fullName evidence="8">Probable membrane transporter protein</fullName>
    </recommendedName>
</protein>
<keyword evidence="5 8" id="KW-0812">Transmembrane</keyword>
<name>A0ABU9Q6K5_9BURK</name>
<keyword evidence="10" id="KW-1185">Reference proteome</keyword>
<feature type="transmembrane region" description="Helical" evidence="8">
    <location>
        <begin position="134"/>
        <end position="154"/>
    </location>
</feature>
<gene>
    <name evidence="9" type="ORF">V4C55_05040</name>
</gene>
<keyword evidence="7 8" id="KW-0472">Membrane</keyword>
<evidence type="ECO:0000256" key="6">
    <source>
        <dbReference type="ARBA" id="ARBA00022989"/>
    </source>
</evidence>
<dbReference type="InterPro" id="IPR052017">
    <property type="entry name" value="TSUP"/>
</dbReference>
<keyword evidence="3" id="KW-0813">Transport</keyword>
<evidence type="ECO:0000256" key="8">
    <source>
        <dbReference type="RuleBase" id="RU363041"/>
    </source>
</evidence>
<sequence>MSLSPFLHHLLFAACVATATFTQSLTGFAFGLVLLGLVAVFHLAPLPVAANVVTVMVLANAALLVRGVPDLPRRLLAPSYGSSLVGVAIGACLLAWLSDNAIGVVRFALGLAILACSLLLVVQTKPRAQVASPGTFAFYGCISGVMGGVFASAGPPMVFHLYRQPLDRVVVRDTLVLLFAVNAVLRLVIVLAQGRFDAASLALSAEALPVVLTVTWLARRYPPNWSPTAVRRVVFVLLAIAGASLVAPAVTGATAQAHAKVSAASHQLRNFTA</sequence>
<feature type="transmembrane region" description="Helical" evidence="8">
    <location>
        <begin position="32"/>
        <end position="65"/>
    </location>
</feature>
<feature type="transmembrane region" description="Helical" evidence="8">
    <location>
        <begin position="103"/>
        <end position="122"/>
    </location>
</feature>
<keyword evidence="4 8" id="KW-1003">Cell membrane</keyword>
<feature type="transmembrane region" description="Helical" evidence="8">
    <location>
        <begin position="174"/>
        <end position="192"/>
    </location>
</feature>
<feature type="transmembrane region" description="Helical" evidence="8">
    <location>
        <begin position="230"/>
        <end position="250"/>
    </location>
</feature>
<feature type="transmembrane region" description="Helical" evidence="8">
    <location>
        <begin position="77"/>
        <end position="97"/>
    </location>
</feature>
<evidence type="ECO:0000256" key="3">
    <source>
        <dbReference type="ARBA" id="ARBA00022448"/>
    </source>
</evidence>
<comment type="caution">
    <text evidence="9">The sequence shown here is derived from an EMBL/GenBank/DDBJ whole genome shotgun (WGS) entry which is preliminary data.</text>
</comment>
<dbReference type="Pfam" id="PF01925">
    <property type="entry name" value="TauE"/>
    <property type="match status" value="1"/>
</dbReference>
<proteinExistence type="inferred from homology"/>
<evidence type="ECO:0000313" key="10">
    <source>
        <dbReference type="Proteomes" id="UP001494588"/>
    </source>
</evidence>
<comment type="subcellular location">
    <subcellularLocation>
        <location evidence="1 8">Cell membrane</location>
        <topology evidence="1 8">Multi-pass membrane protein</topology>
    </subcellularLocation>
</comment>
<organism evidence="9 10">
    <name type="scientific">Paraburkholderia sabiae</name>
    <dbReference type="NCBI Taxonomy" id="273251"/>
    <lineage>
        <taxon>Bacteria</taxon>
        <taxon>Pseudomonadati</taxon>
        <taxon>Pseudomonadota</taxon>
        <taxon>Betaproteobacteria</taxon>
        <taxon>Burkholderiales</taxon>
        <taxon>Burkholderiaceae</taxon>
        <taxon>Paraburkholderia</taxon>
    </lineage>
</organism>
<dbReference type="PANTHER" id="PTHR30269">
    <property type="entry name" value="TRANSMEMBRANE PROTEIN YFCA"/>
    <property type="match status" value="1"/>
</dbReference>
<dbReference type="Proteomes" id="UP001494588">
    <property type="component" value="Unassembled WGS sequence"/>
</dbReference>
<feature type="transmembrane region" description="Helical" evidence="8">
    <location>
        <begin position="199"/>
        <end position="218"/>
    </location>
</feature>
<accession>A0ABU9Q6K5</accession>
<comment type="similarity">
    <text evidence="2 8">Belongs to the 4-toluene sulfonate uptake permease (TSUP) (TC 2.A.102) family.</text>
</comment>